<organism evidence="2 3">
    <name type="scientific">Ceratopteris richardii</name>
    <name type="common">Triangle waterfern</name>
    <dbReference type="NCBI Taxonomy" id="49495"/>
    <lineage>
        <taxon>Eukaryota</taxon>
        <taxon>Viridiplantae</taxon>
        <taxon>Streptophyta</taxon>
        <taxon>Embryophyta</taxon>
        <taxon>Tracheophyta</taxon>
        <taxon>Polypodiopsida</taxon>
        <taxon>Polypodiidae</taxon>
        <taxon>Polypodiales</taxon>
        <taxon>Pteridineae</taxon>
        <taxon>Pteridaceae</taxon>
        <taxon>Parkerioideae</taxon>
        <taxon>Ceratopteris</taxon>
    </lineage>
</organism>
<dbReference type="OMA" id="QYLRNDS"/>
<feature type="coiled-coil region" evidence="1">
    <location>
        <begin position="65"/>
        <end position="99"/>
    </location>
</feature>
<reference evidence="2" key="1">
    <citation type="submission" date="2021-08" db="EMBL/GenBank/DDBJ databases">
        <title>WGS assembly of Ceratopteris richardii.</title>
        <authorList>
            <person name="Marchant D.B."/>
            <person name="Chen G."/>
            <person name="Jenkins J."/>
            <person name="Shu S."/>
            <person name="Leebens-Mack J."/>
            <person name="Grimwood J."/>
            <person name="Schmutz J."/>
            <person name="Soltis P."/>
            <person name="Soltis D."/>
            <person name="Chen Z.-H."/>
        </authorList>
    </citation>
    <scope>NUCLEOTIDE SEQUENCE</scope>
    <source>
        <strain evidence="2">Whitten #5841</strain>
        <tissue evidence="2">Leaf</tissue>
    </source>
</reference>
<sequence length="225" mass="25695">MSSSFAFCPIAKFSSTNFSTDSLASCSSPGLRSSPFPLQWCAQRISTRFRILKCTASSKERVDSARKLQRSKTDLLAQLIKAENTVEFAKEHVESLDQEFFMIASTYLSMAKKEGNAEVVNRIETILKTAMQEREKILRPEIQLLNQLLRDKGTSDRKRTMDQFQEYLTSDSYFFQLLNRMTLDVENQRKDVEQMKLLAQLRTIGKEAKEVSRALKQAAKKSSPA</sequence>
<evidence type="ECO:0000313" key="3">
    <source>
        <dbReference type="Proteomes" id="UP000825935"/>
    </source>
</evidence>
<protein>
    <submittedName>
        <fullName evidence="2">Uncharacterized protein</fullName>
    </submittedName>
</protein>
<evidence type="ECO:0000313" key="2">
    <source>
        <dbReference type="EMBL" id="KAH7286350.1"/>
    </source>
</evidence>
<dbReference type="AlphaFoldDB" id="A0A8T2QRY3"/>
<name>A0A8T2QRY3_CERRI</name>
<dbReference type="Proteomes" id="UP000825935">
    <property type="component" value="Chromosome 32"/>
</dbReference>
<dbReference type="EMBL" id="CM035437">
    <property type="protein sequence ID" value="KAH7286350.1"/>
    <property type="molecule type" value="Genomic_DNA"/>
</dbReference>
<gene>
    <name evidence="2" type="ORF">KP509_32G002800</name>
</gene>
<dbReference type="OrthoDB" id="534978at2759"/>
<accession>A0A8T2QRY3</accession>
<keyword evidence="3" id="KW-1185">Reference proteome</keyword>
<evidence type="ECO:0000256" key="1">
    <source>
        <dbReference type="SAM" id="Coils"/>
    </source>
</evidence>
<keyword evidence="1" id="KW-0175">Coiled coil</keyword>
<comment type="caution">
    <text evidence="2">The sequence shown here is derived from an EMBL/GenBank/DDBJ whole genome shotgun (WGS) entry which is preliminary data.</text>
</comment>
<proteinExistence type="predicted"/>